<organism evidence="2 3">
    <name type="scientific">Pseudomonas serbiensis</name>
    <dbReference type="NCBI Taxonomy" id="3064350"/>
    <lineage>
        <taxon>Bacteria</taxon>
        <taxon>Pseudomonadati</taxon>
        <taxon>Pseudomonadota</taxon>
        <taxon>Gammaproteobacteria</taxon>
        <taxon>Pseudomonadales</taxon>
        <taxon>Pseudomonadaceae</taxon>
        <taxon>Pseudomonas</taxon>
    </lineage>
</organism>
<keyword evidence="3" id="KW-1185">Reference proteome</keyword>
<dbReference type="PANTHER" id="PTHR34400">
    <property type="match status" value="1"/>
</dbReference>
<dbReference type="InterPro" id="IPR026820">
    <property type="entry name" value="VioB/RebD_dom"/>
</dbReference>
<evidence type="ECO:0000259" key="1">
    <source>
        <dbReference type="Pfam" id="PF12902"/>
    </source>
</evidence>
<gene>
    <name evidence="2" type="ORF">Q6A51_12595</name>
</gene>
<dbReference type="PANTHER" id="PTHR34400:SF4">
    <property type="entry name" value="MEMBRANE PROTEIN"/>
    <property type="match status" value="1"/>
</dbReference>
<dbReference type="EMBL" id="JAUQOO010000008">
    <property type="protein sequence ID" value="MDO7927626.1"/>
    <property type="molecule type" value="Genomic_DNA"/>
</dbReference>
<evidence type="ECO:0000313" key="3">
    <source>
        <dbReference type="Proteomes" id="UP001223016"/>
    </source>
</evidence>
<dbReference type="Gene3D" id="1.20.1260.10">
    <property type="match status" value="1"/>
</dbReference>
<accession>A0ABT9CQ74</accession>
<protein>
    <submittedName>
        <fullName evidence="2">Ferritin-like protein</fullName>
    </submittedName>
</protein>
<sequence>MIRLQLSTIAGLQGPTVTVQAVLDALQQAVELEHSTIPLYLYALYSIDASKNPEIAAIISSVVIEEMLHMTLASNVMNALGGSPVIDSPGFIPNYPGPLPGGVQSDLTVHLAPFSMTQLQTFLQIEEPEHALDFKLLAAQKDLTIGQFYTAIIEAIEQLGDGVFLNPSPNQVGPDLMWESVVVSNVATARQALQSIIDQGEGTSLSPLEVVGKGYAHYYRFMQIQKGKLLIPTPDGGPTPEDKYAYAGAPITLDTTGVYPVATDPGPYTPGTVQSFANDNFNYTYTSLLQSLHALFNGDSSQNQMNTALGLMMSLKGQAKAMMSGIPDPKTFTGPTFQYQPTNPAN</sequence>
<dbReference type="CDD" id="cd00657">
    <property type="entry name" value="Ferritin_like"/>
    <property type="match status" value="1"/>
</dbReference>
<evidence type="ECO:0000313" key="2">
    <source>
        <dbReference type="EMBL" id="MDO7927626.1"/>
    </source>
</evidence>
<proteinExistence type="predicted"/>
<dbReference type="Proteomes" id="UP001223016">
    <property type="component" value="Unassembled WGS sequence"/>
</dbReference>
<dbReference type="InterPro" id="IPR012347">
    <property type="entry name" value="Ferritin-like"/>
</dbReference>
<dbReference type="InterPro" id="IPR009078">
    <property type="entry name" value="Ferritin-like_SF"/>
</dbReference>
<name>A0ABT9CQ74_9PSED</name>
<dbReference type="SUPFAM" id="SSF47240">
    <property type="entry name" value="Ferritin-like"/>
    <property type="match status" value="1"/>
</dbReference>
<reference evidence="2 3" key="1">
    <citation type="submission" date="2023-07" db="EMBL/GenBank/DDBJ databases">
        <title>Identification of four novel Pseudomonas species associated with bacterial leaf spot of cucurbits.</title>
        <authorList>
            <person name="Fullem K.R."/>
        </authorList>
    </citation>
    <scope>NUCLEOTIDE SEQUENCE [LARGE SCALE GENOMIC DNA]</scope>
    <source>
        <strain evidence="2 3">KFB 138</strain>
    </source>
</reference>
<dbReference type="RefSeq" id="WP_201017383.1">
    <property type="nucleotide sequence ID" value="NZ_JAUQOO010000008.1"/>
</dbReference>
<comment type="caution">
    <text evidence="2">The sequence shown here is derived from an EMBL/GenBank/DDBJ whole genome shotgun (WGS) entry which is preliminary data.</text>
</comment>
<dbReference type="Pfam" id="PF12902">
    <property type="entry name" value="Ferritin-like"/>
    <property type="match status" value="1"/>
</dbReference>
<feature type="domain" description="Iminophenyl-pyruvate dimer synthase" evidence="1">
    <location>
        <begin position="26"/>
        <end position="225"/>
    </location>
</feature>